<dbReference type="Gene3D" id="1.20.1660.10">
    <property type="entry name" value="Hypothetical protein (EF3068)"/>
    <property type="match status" value="1"/>
</dbReference>
<protein>
    <recommendedName>
        <fullName evidence="3">DNA alkylation repair enzyme</fullName>
    </recommendedName>
</protein>
<dbReference type="SUPFAM" id="SSF48371">
    <property type="entry name" value="ARM repeat"/>
    <property type="match status" value="1"/>
</dbReference>
<dbReference type="InterPro" id="IPR014825">
    <property type="entry name" value="DNA_alkylation"/>
</dbReference>
<comment type="caution">
    <text evidence="1">The sequence shown here is derived from an EMBL/GenBank/DDBJ whole genome shotgun (WGS) entry which is preliminary data.</text>
</comment>
<keyword evidence="2" id="KW-1185">Reference proteome</keyword>
<name>A0A919WJG2_9BACI</name>
<dbReference type="RefSeq" id="WP_212934060.1">
    <property type="nucleotide sequence ID" value="NZ_BORC01000005.1"/>
</dbReference>
<proteinExistence type="predicted"/>
<dbReference type="Gene3D" id="1.25.40.290">
    <property type="entry name" value="ARM repeat domains"/>
    <property type="match status" value="1"/>
</dbReference>
<dbReference type="InterPro" id="IPR016024">
    <property type="entry name" value="ARM-type_fold"/>
</dbReference>
<dbReference type="EMBL" id="BORC01000005">
    <property type="protein sequence ID" value="GIN63165.1"/>
    <property type="molecule type" value="Genomic_DNA"/>
</dbReference>
<evidence type="ECO:0008006" key="3">
    <source>
        <dbReference type="Google" id="ProtNLM"/>
    </source>
</evidence>
<sequence>MNYINELETIFVGHRNKEMAVPMEKYMRNQFSYLGIKTPERKKLLKEFFQASAILQKPLQQDFVLALWEKDEREYQYAALFYLESIRKKLGPTHLELLEKLITTKSWWDTVDTIAPKLVGYIAAKYPEVIPAKIDHWAKNNNIWLRRTAILFQLKYKERTNEELLLQYIEQNAGEQDFFIRKAIGWALREYSKTNPQSVKQIIEKVPLSNLSVREGSKYI</sequence>
<gene>
    <name evidence="1" type="ORF">J27TS8_31580</name>
</gene>
<organism evidence="1 2">
    <name type="scientific">Robertmurraya siralis</name>
    <dbReference type="NCBI Taxonomy" id="77777"/>
    <lineage>
        <taxon>Bacteria</taxon>
        <taxon>Bacillati</taxon>
        <taxon>Bacillota</taxon>
        <taxon>Bacilli</taxon>
        <taxon>Bacillales</taxon>
        <taxon>Bacillaceae</taxon>
        <taxon>Robertmurraya</taxon>
    </lineage>
</organism>
<dbReference type="Proteomes" id="UP000682111">
    <property type="component" value="Unassembled WGS sequence"/>
</dbReference>
<dbReference type="Pfam" id="PF08713">
    <property type="entry name" value="DNA_alkylation"/>
    <property type="match status" value="1"/>
</dbReference>
<accession>A0A919WJG2</accession>
<dbReference type="AlphaFoldDB" id="A0A919WJG2"/>
<reference evidence="1" key="1">
    <citation type="submission" date="2021-03" db="EMBL/GenBank/DDBJ databases">
        <title>Antimicrobial resistance genes in bacteria isolated from Japanese honey, and their potential for conferring macrolide and lincosamide resistance in the American foulbrood pathogen Paenibacillus larvae.</title>
        <authorList>
            <person name="Okamoto M."/>
            <person name="Kumagai M."/>
            <person name="Kanamori H."/>
            <person name="Takamatsu D."/>
        </authorList>
    </citation>
    <scope>NUCLEOTIDE SEQUENCE</scope>
    <source>
        <strain evidence="1">J27TS8</strain>
    </source>
</reference>
<dbReference type="PANTHER" id="PTHR34070">
    <property type="entry name" value="ARMADILLO-TYPE FOLD"/>
    <property type="match status" value="1"/>
</dbReference>
<dbReference type="PANTHER" id="PTHR34070:SF1">
    <property type="entry name" value="DNA ALKYLATION REPAIR PROTEIN"/>
    <property type="match status" value="1"/>
</dbReference>
<dbReference type="CDD" id="cd07064">
    <property type="entry name" value="AlkD_like_1"/>
    <property type="match status" value="1"/>
</dbReference>
<evidence type="ECO:0000313" key="1">
    <source>
        <dbReference type="EMBL" id="GIN63165.1"/>
    </source>
</evidence>
<evidence type="ECO:0000313" key="2">
    <source>
        <dbReference type="Proteomes" id="UP000682111"/>
    </source>
</evidence>